<gene>
    <name evidence="1" type="ORF">RUMGNA_01878</name>
</gene>
<dbReference type="AlphaFoldDB" id="A7B2V0"/>
<dbReference type="Proteomes" id="UP000004410">
    <property type="component" value="Unassembled WGS sequence"/>
</dbReference>
<comment type="caution">
    <text evidence="1">The sequence shown here is derived from an EMBL/GenBank/DDBJ whole genome shotgun (WGS) entry which is preliminary data.</text>
</comment>
<proteinExistence type="predicted"/>
<protein>
    <submittedName>
        <fullName evidence="1">Uncharacterized protein</fullName>
    </submittedName>
</protein>
<sequence length="51" mass="6097">MQEINAIIFRTACNVQTASVFWLNKEQCAIHWQLIPEVRRTKFQIPLQRIL</sequence>
<organism evidence="1 2">
    <name type="scientific">Mediterraneibacter gnavus (strain ATCC 29149 / DSM 114966 / JCM 6515 / VPI C7-9)</name>
    <name type="common">Ruminococcus gnavus</name>
    <dbReference type="NCBI Taxonomy" id="411470"/>
    <lineage>
        <taxon>Bacteria</taxon>
        <taxon>Bacillati</taxon>
        <taxon>Bacillota</taxon>
        <taxon>Clostridia</taxon>
        <taxon>Lachnospirales</taxon>
        <taxon>Lachnospiraceae</taxon>
        <taxon>Mediterraneibacter</taxon>
    </lineage>
</organism>
<name>A7B2V0_MEDG7</name>
<accession>A7B2V0</accession>
<reference evidence="1 2" key="2">
    <citation type="submission" date="2007-06" db="EMBL/GenBank/DDBJ databases">
        <title>Draft genome sequence of Ruminococcus gnavus (ATCC 29149).</title>
        <authorList>
            <person name="Sudarsanam P."/>
            <person name="Ley R."/>
            <person name="Guruge J."/>
            <person name="Turnbaugh P.J."/>
            <person name="Mahowald M."/>
            <person name="Liep D."/>
            <person name="Gordon J."/>
        </authorList>
    </citation>
    <scope>NUCLEOTIDE SEQUENCE [LARGE SCALE GENOMIC DNA]</scope>
    <source>
        <strain evidence="1 2">ATCC 29149</strain>
    </source>
</reference>
<evidence type="ECO:0000313" key="2">
    <source>
        <dbReference type="Proteomes" id="UP000004410"/>
    </source>
</evidence>
<dbReference type="EMBL" id="AAYG02000014">
    <property type="protein sequence ID" value="EDN77723.1"/>
    <property type="molecule type" value="Genomic_DNA"/>
</dbReference>
<dbReference type="PaxDb" id="411470-RUMGNA_01878"/>
<reference evidence="1 2" key="1">
    <citation type="submission" date="2007-04" db="EMBL/GenBank/DDBJ databases">
        <authorList>
            <person name="Fulton L."/>
            <person name="Clifton S."/>
            <person name="Fulton B."/>
            <person name="Xu J."/>
            <person name="Minx P."/>
            <person name="Pepin K.H."/>
            <person name="Johnson M."/>
            <person name="Thiruvilangam P."/>
            <person name="Bhonagiri V."/>
            <person name="Nash W.E."/>
            <person name="Mardis E.R."/>
            <person name="Wilson R.K."/>
        </authorList>
    </citation>
    <scope>NUCLEOTIDE SEQUENCE [LARGE SCALE GENOMIC DNA]</scope>
    <source>
        <strain evidence="1 2">ATCC 29149</strain>
    </source>
</reference>
<evidence type="ECO:0000313" key="1">
    <source>
        <dbReference type="EMBL" id="EDN77723.1"/>
    </source>
</evidence>